<dbReference type="Pfam" id="PF05724">
    <property type="entry name" value="TPMT"/>
    <property type="match status" value="1"/>
</dbReference>
<keyword evidence="6" id="KW-1185">Reference proteome</keyword>
<keyword evidence="2 5" id="KW-0489">Methyltransferase</keyword>
<dbReference type="PANTHER" id="PTHR32183">
    <property type="match status" value="1"/>
</dbReference>
<gene>
    <name evidence="5" type="ORF">SAMN05444377_11927</name>
</gene>
<dbReference type="SUPFAM" id="SSF53335">
    <property type="entry name" value="S-adenosyl-L-methionine-dependent methyltransferases"/>
    <property type="match status" value="1"/>
</dbReference>
<sequence length="199" mass="22727">MMLGMMKILTNKYWQERYEKGDTGWDMGAPSPPLTAYLDQVEDKNKALLIPGAGHGYELEYALSLGFTNITVLDYAEAPLQAIRNRLAQNECFRLVQSDFFDHQDSYDLILEQTFFCALSPSLRNDYVTHMHRLLKSGGKLVGLLFQFPLTESGPPFGGSATEYLERFEPLFSIQTLETCYNSIPPRQGNELFFIFNKK</sequence>
<evidence type="ECO:0000313" key="6">
    <source>
        <dbReference type="Proteomes" id="UP000184147"/>
    </source>
</evidence>
<proteinExistence type="predicted"/>
<evidence type="ECO:0000313" key="5">
    <source>
        <dbReference type="EMBL" id="SHF78211.1"/>
    </source>
</evidence>
<protein>
    <submittedName>
        <fullName evidence="5">Thiopurine S-methyltransferase</fullName>
    </submittedName>
</protein>
<dbReference type="InterPro" id="IPR008854">
    <property type="entry name" value="TPMT"/>
</dbReference>
<dbReference type="CDD" id="cd02440">
    <property type="entry name" value="AdoMet_MTases"/>
    <property type="match status" value="1"/>
</dbReference>
<evidence type="ECO:0000256" key="3">
    <source>
        <dbReference type="ARBA" id="ARBA00022679"/>
    </source>
</evidence>
<dbReference type="Proteomes" id="UP000184147">
    <property type="component" value="Unassembled WGS sequence"/>
</dbReference>
<dbReference type="PANTHER" id="PTHR32183:SF6">
    <property type="entry name" value="CYSTEINE SULFINATE DESULFINASE_CYSTEINE DESULFURASE AND RELATED ENZYMES"/>
    <property type="match status" value="1"/>
</dbReference>
<keyword evidence="1" id="KW-0597">Phosphoprotein</keyword>
<dbReference type="EMBL" id="FQVQ01000019">
    <property type="protein sequence ID" value="SHF78211.1"/>
    <property type="molecule type" value="Genomic_DNA"/>
</dbReference>
<dbReference type="PROSITE" id="PS51585">
    <property type="entry name" value="SAM_MT_TPMT"/>
    <property type="match status" value="1"/>
</dbReference>
<evidence type="ECO:0000256" key="4">
    <source>
        <dbReference type="ARBA" id="ARBA00022691"/>
    </source>
</evidence>
<dbReference type="AlphaFoldDB" id="A0A1M5EGL6"/>
<dbReference type="GO" id="GO:0008757">
    <property type="term" value="F:S-adenosylmethionine-dependent methyltransferase activity"/>
    <property type="evidence" value="ECO:0007669"/>
    <property type="project" value="InterPro"/>
</dbReference>
<keyword evidence="3 5" id="KW-0808">Transferase</keyword>
<dbReference type="STRING" id="1124188.SAMN05444377_11927"/>
<dbReference type="Gene3D" id="3.40.50.150">
    <property type="entry name" value="Vaccinia Virus protein VP39"/>
    <property type="match status" value="1"/>
</dbReference>
<dbReference type="InterPro" id="IPR029063">
    <property type="entry name" value="SAM-dependent_MTases_sf"/>
</dbReference>
<reference evidence="5 6" key="1">
    <citation type="submission" date="2016-11" db="EMBL/GenBank/DDBJ databases">
        <authorList>
            <person name="Jaros S."/>
            <person name="Januszkiewicz K."/>
            <person name="Wedrychowicz H."/>
        </authorList>
    </citation>
    <scope>NUCLEOTIDE SEQUENCE [LARGE SCALE GENOMIC DNA]</scope>
    <source>
        <strain evidence="5 6">DSM 25660</strain>
    </source>
</reference>
<dbReference type="GO" id="GO:0032259">
    <property type="term" value="P:methylation"/>
    <property type="evidence" value="ECO:0007669"/>
    <property type="project" value="UniProtKB-KW"/>
</dbReference>
<keyword evidence="4" id="KW-0949">S-adenosyl-L-methionine</keyword>
<evidence type="ECO:0000256" key="1">
    <source>
        <dbReference type="ARBA" id="ARBA00022553"/>
    </source>
</evidence>
<name>A0A1M5EGL6_9FLAO</name>
<accession>A0A1M5EGL6</accession>
<evidence type="ECO:0000256" key="2">
    <source>
        <dbReference type="ARBA" id="ARBA00022603"/>
    </source>
</evidence>
<organism evidence="5 6">
    <name type="scientific">Flavobacterium fontis</name>
    <dbReference type="NCBI Taxonomy" id="1124188"/>
    <lineage>
        <taxon>Bacteria</taxon>
        <taxon>Pseudomonadati</taxon>
        <taxon>Bacteroidota</taxon>
        <taxon>Flavobacteriia</taxon>
        <taxon>Flavobacteriales</taxon>
        <taxon>Flavobacteriaceae</taxon>
        <taxon>Flavobacterium</taxon>
    </lineage>
</organism>